<evidence type="ECO:0000256" key="3">
    <source>
        <dbReference type="ARBA" id="ARBA00023163"/>
    </source>
</evidence>
<proteinExistence type="predicted"/>
<sequence length="218" mass="25150">MKNKPQKQSKQQAAYQKIRTRILDGTYSPGYRIVIDQLAKEFKASAIPIREAIRQLEADGLIQFKPYSGAIVTPINENEYIETLSVLAVLEGYATALASNFMTEKAIDELRTINQNMVRSLESFDFLSFGKLNRDFHATSIQYCDNKFLVENIKQTWNRIDSIRRMGATFVPTRAKQSISEHEEIISMLERKATPFEIEQFVREHKMNTVKSFDDRKG</sequence>
<reference evidence="5 6" key="2">
    <citation type="submission" date="2017-09" db="EMBL/GenBank/DDBJ databases">
        <title>Bacillus patelloidae sp. nov., isolated from the intestinal tract of a marine limpet.</title>
        <authorList>
            <person name="Liu R."/>
            <person name="Dong C."/>
            <person name="Shao Z."/>
        </authorList>
    </citation>
    <scope>NUCLEOTIDE SEQUENCE [LARGE SCALE GENOMIC DNA]</scope>
    <source>
        <strain evidence="5 6">SA5d-4</strain>
    </source>
</reference>
<dbReference type="RefSeq" id="WP_094922099.1">
    <property type="nucleotide sequence ID" value="NZ_NPIA01000001.1"/>
</dbReference>
<dbReference type="Pfam" id="PF07729">
    <property type="entry name" value="FCD"/>
    <property type="match status" value="1"/>
</dbReference>
<feature type="domain" description="HTH gntR-type" evidence="4">
    <location>
        <begin position="8"/>
        <end position="75"/>
    </location>
</feature>
<dbReference type="SUPFAM" id="SSF48008">
    <property type="entry name" value="GntR ligand-binding domain-like"/>
    <property type="match status" value="1"/>
</dbReference>
<keyword evidence="3" id="KW-0804">Transcription</keyword>
<dbReference type="InterPro" id="IPR036388">
    <property type="entry name" value="WH-like_DNA-bd_sf"/>
</dbReference>
<accession>A0A263BYN8</accession>
<dbReference type="InterPro" id="IPR008920">
    <property type="entry name" value="TF_FadR/GntR_C"/>
</dbReference>
<dbReference type="GO" id="GO:0003700">
    <property type="term" value="F:DNA-binding transcription factor activity"/>
    <property type="evidence" value="ECO:0007669"/>
    <property type="project" value="InterPro"/>
</dbReference>
<keyword evidence="1" id="KW-0805">Transcription regulation</keyword>
<dbReference type="EMBL" id="NPIA01000001">
    <property type="protein sequence ID" value="OZM58738.1"/>
    <property type="molecule type" value="Genomic_DNA"/>
</dbReference>
<evidence type="ECO:0000256" key="1">
    <source>
        <dbReference type="ARBA" id="ARBA00023015"/>
    </source>
</evidence>
<organism evidence="5 6">
    <name type="scientific">Lottiidibacillus patelloidae</name>
    <dbReference type="NCBI Taxonomy" id="2670334"/>
    <lineage>
        <taxon>Bacteria</taxon>
        <taxon>Bacillati</taxon>
        <taxon>Bacillota</taxon>
        <taxon>Bacilli</taxon>
        <taxon>Bacillales</taxon>
        <taxon>Bacillaceae</taxon>
        <taxon>Lottiidibacillus</taxon>
    </lineage>
</organism>
<dbReference type="Proteomes" id="UP000217083">
    <property type="component" value="Unassembled WGS sequence"/>
</dbReference>
<dbReference type="SMART" id="SM00345">
    <property type="entry name" value="HTH_GNTR"/>
    <property type="match status" value="1"/>
</dbReference>
<dbReference type="AlphaFoldDB" id="A0A263BYN8"/>
<name>A0A263BYN8_9BACI</name>
<evidence type="ECO:0000256" key="2">
    <source>
        <dbReference type="ARBA" id="ARBA00023125"/>
    </source>
</evidence>
<dbReference type="InterPro" id="IPR011711">
    <property type="entry name" value="GntR_C"/>
</dbReference>
<reference evidence="6" key="1">
    <citation type="submission" date="2017-08" db="EMBL/GenBank/DDBJ databases">
        <authorList>
            <person name="Huang Z."/>
        </authorList>
    </citation>
    <scope>NUCLEOTIDE SEQUENCE [LARGE SCALE GENOMIC DNA]</scope>
    <source>
        <strain evidence="6">SA5d-4</strain>
    </source>
</reference>
<dbReference type="InterPro" id="IPR000524">
    <property type="entry name" value="Tscrpt_reg_HTH_GntR"/>
</dbReference>
<evidence type="ECO:0000259" key="4">
    <source>
        <dbReference type="PROSITE" id="PS50949"/>
    </source>
</evidence>
<dbReference type="GO" id="GO:0003677">
    <property type="term" value="F:DNA binding"/>
    <property type="evidence" value="ECO:0007669"/>
    <property type="project" value="UniProtKB-KW"/>
</dbReference>
<protein>
    <submittedName>
        <fullName evidence="5">GntR family transcriptional regulator</fullName>
    </submittedName>
</protein>
<keyword evidence="6" id="KW-1185">Reference proteome</keyword>
<dbReference type="Gene3D" id="1.10.10.10">
    <property type="entry name" value="Winged helix-like DNA-binding domain superfamily/Winged helix DNA-binding domain"/>
    <property type="match status" value="1"/>
</dbReference>
<dbReference type="Pfam" id="PF00392">
    <property type="entry name" value="GntR"/>
    <property type="match status" value="1"/>
</dbReference>
<comment type="caution">
    <text evidence="5">The sequence shown here is derived from an EMBL/GenBank/DDBJ whole genome shotgun (WGS) entry which is preliminary data.</text>
</comment>
<dbReference type="Gene3D" id="1.20.120.530">
    <property type="entry name" value="GntR ligand-binding domain-like"/>
    <property type="match status" value="1"/>
</dbReference>
<dbReference type="PANTHER" id="PTHR43537:SF24">
    <property type="entry name" value="GLUCONATE OPERON TRANSCRIPTIONAL REPRESSOR"/>
    <property type="match status" value="1"/>
</dbReference>
<dbReference type="PROSITE" id="PS50949">
    <property type="entry name" value="HTH_GNTR"/>
    <property type="match status" value="1"/>
</dbReference>
<dbReference type="InterPro" id="IPR036390">
    <property type="entry name" value="WH_DNA-bd_sf"/>
</dbReference>
<dbReference type="CDD" id="cd07377">
    <property type="entry name" value="WHTH_GntR"/>
    <property type="match status" value="1"/>
</dbReference>
<gene>
    <name evidence="5" type="ORF">CIB95_01070</name>
</gene>
<dbReference type="PANTHER" id="PTHR43537">
    <property type="entry name" value="TRANSCRIPTIONAL REGULATOR, GNTR FAMILY"/>
    <property type="match status" value="1"/>
</dbReference>
<evidence type="ECO:0000313" key="6">
    <source>
        <dbReference type="Proteomes" id="UP000217083"/>
    </source>
</evidence>
<evidence type="ECO:0000313" key="5">
    <source>
        <dbReference type="EMBL" id="OZM58738.1"/>
    </source>
</evidence>
<dbReference type="SUPFAM" id="SSF46785">
    <property type="entry name" value="Winged helix' DNA-binding domain"/>
    <property type="match status" value="1"/>
</dbReference>
<keyword evidence="2" id="KW-0238">DNA-binding</keyword>